<sequence length="61" mass="6850">MVIGASTEPLRNIQGLPHPPLRARWIGPKRRHSVSGEKLAFAARNCSAEDAHSFMRNPFLR</sequence>
<dbReference type="AlphaFoldDB" id="U5D5H6"/>
<feature type="non-terminal residue" evidence="1">
    <location>
        <position position="61"/>
    </location>
</feature>
<protein>
    <submittedName>
        <fullName evidence="1">Uncharacterized protein</fullName>
    </submittedName>
</protein>
<gene>
    <name evidence="1" type="ORF">AMTR_s00051p00187860</name>
</gene>
<proteinExistence type="predicted"/>
<dbReference type="EMBL" id="KI392418">
    <property type="protein sequence ID" value="ERN16677.1"/>
    <property type="molecule type" value="Genomic_DNA"/>
</dbReference>
<dbReference type="Proteomes" id="UP000017836">
    <property type="component" value="Unassembled WGS sequence"/>
</dbReference>
<name>U5D5H6_AMBTC</name>
<evidence type="ECO:0000313" key="1">
    <source>
        <dbReference type="EMBL" id="ERN16677.1"/>
    </source>
</evidence>
<keyword evidence="2" id="KW-1185">Reference proteome</keyword>
<reference evidence="2" key="1">
    <citation type="journal article" date="2013" name="Science">
        <title>The Amborella genome and the evolution of flowering plants.</title>
        <authorList>
            <consortium name="Amborella Genome Project"/>
        </authorList>
    </citation>
    <scope>NUCLEOTIDE SEQUENCE [LARGE SCALE GENOMIC DNA]</scope>
</reference>
<dbReference type="HOGENOM" id="CLU_2929551_0_0_1"/>
<dbReference type="Gramene" id="ERN16677">
    <property type="protein sequence ID" value="ERN16677"/>
    <property type="gene ID" value="AMTR_s00051p00187860"/>
</dbReference>
<organism evidence="1 2">
    <name type="scientific">Amborella trichopoda</name>
    <dbReference type="NCBI Taxonomy" id="13333"/>
    <lineage>
        <taxon>Eukaryota</taxon>
        <taxon>Viridiplantae</taxon>
        <taxon>Streptophyta</taxon>
        <taxon>Embryophyta</taxon>
        <taxon>Tracheophyta</taxon>
        <taxon>Spermatophyta</taxon>
        <taxon>Magnoliopsida</taxon>
        <taxon>Amborellales</taxon>
        <taxon>Amborellaceae</taxon>
        <taxon>Amborella</taxon>
    </lineage>
</organism>
<evidence type="ECO:0000313" key="2">
    <source>
        <dbReference type="Proteomes" id="UP000017836"/>
    </source>
</evidence>
<accession>U5D5H6</accession>